<evidence type="ECO:0000256" key="2">
    <source>
        <dbReference type="ARBA" id="ARBA00022448"/>
    </source>
</evidence>
<dbReference type="Gene3D" id="3.40.190.10">
    <property type="entry name" value="Periplasmic binding protein-like II"/>
    <property type="match status" value="2"/>
</dbReference>
<proteinExistence type="inferred from homology"/>
<sequence length="398" mass="44264">MADMIQTCLVGTLCLLLFTGCDRESAQDKALIKALENKVDLLEQQLETQPTGTNLNLDAERVTELENEVNTLRERLSQQISFSPTLKSIQEKGYLECGVSTGLPGFSMPNQKGEWHGLDVEFCQALAAATLGDKNKVRFIPLNARERFKALQNGDIDILSRNTTWTLQRDTALALNFAGILYFDGQGFMVRKSLNANTAKDLSGASICVQSGTTTELNLEDYFKLNHLTYTLVPFDTAKETIDGFQEGRCDVLTADQSGLYGLRLNLKKSEDAVILPDIISKEPLGPVVRQGDDQWFNIVKWTLHAMLNAEEMGIHSQNIDEMKASEVPAVRRFLGLDGTQGKSLGLNPDWAYQIIKQVGNYGESFERTVGVHSPLHIQRAQNNLWTQGGLHYAPPIR</sequence>
<comment type="caution">
    <text evidence="6">The sequence shown here is derived from an EMBL/GenBank/DDBJ whole genome shotgun (WGS) entry which is preliminary data.</text>
</comment>
<keyword evidence="7" id="KW-1185">Reference proteome</keyword>
<dbReference type="AlphaFoldDB" id="A0A066RXY3"/>
<reference evidence="6 7" key="1">
    <citation type="submission" date="2014-04" db="EMBL/GenBank/DDBJ databases">
        <title>Draft genome sequence of Photobacterium halotolerans S2753: a solonamide, ngercheumicin and holomycin producer.</title>
        <authorList>
            <person name="Machado H.R."/>
            <person name="Gram L."/>
        </authorList>
    </citation>
    <scope>NUCLEOTIDE SEQUENCE [LARGE SCALE GENOMIC DNA]</scope>
    <source>
        <strain evidence="6 7">S2753</strain>
    </source>
</reference>
<dbReference type="PANTHER" id="PTHR30085">
    <property type="entry name" value="AMINO ACID ABC TRANSPORTER PERMEASE"/>
    <property type="match status" value="1"/>
</dbReference>
<dbReference type="Pfam" id="PF00497">
    <property type="entry name" value="SBP_bac_3"/>
    <property type="match status" value="1"/>
</dbReference>
<name>A0A066RXY3_9GAMM</name>
<dbReference type="InterPro" id="IPR001638">
    <property type="entry name" value="Solute-binding_3/MltF_N"/>
</dbReference>
<keyword evidence="3" id="KW-0732">Signal</keyword>
<dbReference type="InterPro" id="IPR051455">
    <property type="entry name" value="Bact_solute-bind_prot3"/>
</dbReference>
<dbReference type="RefSeq" id="WP_235199568.1">
    <property type="nucleotide sequence ID" value="NZ_JAGSGC010000012.1"/>
</dbReference>
<keyword evidence="2" id="KW-0813">Transport</keyword>
<dbReference type="CDD" id="cd13692">
    <property type="entry name" value="PBP2_BztA"/>
    <property type="match status" value="1"/>
</dbReference>
<comment type="similarity">
    <text evidence="1">Belongs to the bacterial solute-binding protein 3 family.</text>
</comment>
<dbReference type="EMBL" id="JMIB01000010">
    <property type="protein sequence ID" value="KDM92228.1"/>
    <property type="molecule type" value="Genomic_DNA"/>
</dbReference>
<evidence type="ECO:0000256" key="4">
    <source>
        <dbReference type="SAM" id="Coils"/>
    </source>
</evidence>
<evidence type="ECO:0000313" key="6">
    <source>
        <dbReference type="EMBL" id="KDM92228.1"/>
    </source>
</evidence>
<feature type="coiled-coil region" evidence="4">
    <location>
        <begin position="25"/>
        <end position="75"/>
    </location>
</feature>
<dbReference type="STRING" id="1654360.EA58_06975"/>
<keyword evidence="4" id="KW-0175">Coiled coil</keyword>
<evidence type="ECO:0000259" key="5">
    <source>
        <dbReference type="SMART" id="SM00062"/>
    </source>
</evidence>
<feature type="domain" description="Solute-binding protein family 3/N-terminal" evidence="5">
    <location>
        <begin position="94"/>
        <end position="323"/>
    </location>
</feature>
<evidence type="ECO:0000256" key="1">
    <source>
        <dbReference type="ARBA" id="ARBA00010333"/>
    </source>
</evidence>
<dbReference type="SUPFAM" id="SSF53850">
    <property type="entry name" value="Periplasmic binding protein-like II"/>
    <property type="match status" value="1"/>
</dbReference>
<organism evidence="6 7">
    <name type="scientific">Photobacterium galatheae</name>
    <dbReference type="NCBI Taxonomy" id="1654360"/>
    <lineage>
        <taxon>Bacteria</taxon>
        <taxon>Pseudomonadati</taxon>
        <taxon>Pseudomonadota</taxon>
        <taxon>Gammaproteobacteria</taxon>
        <taxon>Vibrionales</taxon>
        <taxon>Vibrionaceae</taxon>
        <taxon>Photobacterium</taxon>
    </lineage>
</organism>
<dbReference type="GO" id="GO:0006865">
    <property type="term" value="P:amino acid transport"/>
    <property type="evidence" value="ECO:0007669"/>
    <property type="project" value="TreeGrafter"/>
</dbReference>
<protein>
    <submittedName>
        <fullName evidence="6">Amino acid ABC transporter substrate-binding protein</fullName>
    </submittedName>
</protein>
<gene>
    <name evidence="6" type="ORF">EA58_06975</name>
</gene>
<evidence type="ECO:0000313" key="7">
    <source>
        <dbReference type="Proteomes" id="UP000027192"/>
    </source>
</evidence>
<accession>A0A066RXY3</accession>
<dbReference type="Proteomes" id="UP000027192">
    <property type="component" value="Unassembled WGS sequence"/>
</dbReference>
<dbReference type="SMART" id="SM00062">
    <property type="entry name" value="PBPb"/>
    <property type="match status" value="1"/>
</dbReference>
<evidence type="ECO:0000256" key="3">
    <source>
        <dbReference type="ARBA" id="ARBA00022729"/>
    </source>
</evidence>
<dbReference type="PANTHER" id="PTHR30085:SF7">
    <property type="entry name" value="AMINO-ACID ABC TRANSPORTER-BINDING PROTEIN YHDW-RELATED"/>
    <property type="match status" value="1"/>
</dbReference>